<dbReference type="EMBL" id="MKHE01000008">
    <property type="protein sequence ID" value="OWK12891.1"/>
    <property type="molecule type" value="Genomic_DNA"/>
</dbReference>
<gene>
    <name evidence="1" type="ORF">Celaphus_00014706</name>
</gene>
<comment type="caution">
    <text evidence="1">The sequence shown here is derived from an EMBL/GenBank/DDBJ whole genome shotgun (WGS) entry which is preliminary data.</text>
</comment>
<accession>A0A212D3Q4</accession>
<dbReference type="Proteomes" id="UP000242450">
    <property type="component" value="Chromosome 8"/>
</dbReference>
<evidence type="ECO:0000313" key="1">
    <source>
        <dbReference type="EMBL" id="OWK12891.1"/>
    </source>
</evidence>
<reference evidence="1 2" key="1">
    <citation type="journal article" date="2018" name="Mol. Genet. Genomics">
        <title>The red deer Cervus elaphus genome CerEla1.0: sequencing, annotating, genes, and chromosomes.</title>
        <authorList>
            <person name="Bana N.A."/>
            <person name="Nyiri A."/>
            <person name="Nagy J."/>
            <person name="Frank K."/>
            <person name="Nagy T."/>
            <person name="Steger V."/>
            <person name="Schiller M."/>
            <person name="Lakatos P."/>
            <person name="Sugar L."/>
            <person name="Horn P."/>
            <person name="Barta E."/>
            <person name="Orosz L."/>
        </authorList>
    </citation>
    <scope>NUCLEOTIDE SEQUENCE [LARGE SCALE GENOMIC DNA]</scope>
    <source>
        <strain evidence="1">Hungarian</strain>
    </source>
</reference>
<keyword evidence="2" id="KW-1185">Reference proteome</keyword>
<name>A0A212D3Q4_CEREH</name>
<evidence type="ECO:0000313" key="2">
    <source>
        <dbReference type="Proteomes" id="UP000242450"/>
    </source>
</evidence>
<proteinExistence type="predicted"/>
<sequence>MVVGLGRMPRLRAGSWIWWGEEEEGTGVWGAPSEVQLGAGARAGPAGPPSDGGDMGMPCLTEAIGAVDAQGRFAR</sequence>
<organism evidence="1 2">
    <name type="scientific">Cervus elaphus hippelaphus</name>
    <name type="common">European red deer</name>
    <dbReference type="NCBI Taxonomy" id="46360"/>
    <lineage>
        <taxon>Eukaryota</taxon>
        <taxon>Metazoa</taxon>
        <taxon>Chordata</taxon>
        <taxon>Craniata</taxon>
        <taxon>Vertebrata</taxon>
        <taxon>Euteleostomi</taxon>
        <taxon>Mammalia</taxon>
        <taxon>Eutheria</taxon>
        <taxon>Laurasiatheria</taxon>
        <taxon>Artiodactyla</taxon>
        <taxon>Ruminantia</taxon>
        <taxon>Pecora</taxon>
        <taxon>Cervidae</taxon>
        <taxon>Cervinae</taxon>
        <taxon>Cervus</taxon>
    </lineage>
</organism>
<dbReference type="AlphaFoldDB" id="A0A212D3Q4"/>
<protein>
    <submittedName>
        <fullName evidence="1">Uncharacterized protein</fullName>
    </submittedName>
</protein>